<dbReference type="Proteomes" id="UP000030170">
    <property type="component" value="Unassembled WGS sequence"/>
</dbReference>
<dbReference type="RefSeq" id="WP_036531439.1">
    <property type="nucleotide sequence ID" value="NZ_JJML01000008.1"/>
</dbReference>
<organism evidence="1 2">
    <name type="scientific">Neosynechococcus sphagnicola sy1</name>
    <dbReference type="NCBI Taxonomy" id="1497020"/>
    <lineage>
        <taxon>Bacteria</taxon>
        <taxon>Bacillati</taxon>
        <taxon>Cyanobacteriota</taxon>
        <taxon>Cyanophyceae</taxon>
        <taxon>Neosynechococcales</taxon>
        <taxon>Neosynechococcaceae</taxon>
        <taxon>Neosynechococcus</taxon>
    </lineage>
</organism>
<protein>
    <submittedName>
        <fullName evidence="1">Uncharacterized protein</fullName>
    </submittedName>
</protein>
<dbReference type="AlphaFoldDB" id="A0A098TNG2"/>
<evidence type="ECO:0000313" key="2">
    <source>
        <dbReference type="Proteomes" id="UP000030170"/>
    </source>
</evidence>
<sequence length="82" mass="8901">MLSSNPGSESATEAALSSFILSLSQEGLGKGIHFVPSHEIFHGFKVHVEGEQVTVDLTDEAVATLLKQYLLPRFRAVLEGYV</sequence>
<dbReference type="STRING" id="1497020.DO97_20215"/>
<name>A0A098TNG2_9CYAN</name>
<gene>
    <name evidence="1" type="ORF">DO97_20215</name>
</gene>
<reference evidence="1 2" key="1">
    <citation type="journal article" date="2014" name="Mol. Ecol.">
        <title>Evolution of Synechococcus.</title>
        <authorList>
            <person name="Dvorak P."/>
            <person name="Casamatta D."/>
            <person name="Hasler P."/>
            <person name="Poulickova A."/>
            <person name="Ondrej V."/>
            <person name="Sanges R."/>
        </authorList>
    </citation>
    <scope>NUCLEOTIDE SEQUENCE [LARGE SCALE GENOMIC DNA]</scope>
    <source>
        <strain evidence="1 2">CAUP A 1101</strain>
    </source>
</reference>
<dbReference type="EMBL" id="JJML01000008">
    <property type="protein sequence ID" value="KGF73407.1"/>
    <property type="molecule type" value="Genomic_DNA"/>
</dbReference>
<keyword evidence="2" id="KW-1185">Reference proteome</keyword>
<accession>A0A098TNG2</accession>
<dbReference type="OrthoDB" id="275663at2"/>
<evidence type="ECO:0000313" key="1">
    <source>
        <dbReference type="EMBL" id="KGF73407.1"/>
    </source>
</evidence>
<proteinExistence type="predicted"/>
<comment type="caution">
    <text evidence="1">The sequence shown here is derived from an EMBL/GenBank/DDBJ whole genome shotgun (WGS) entry which is preliminary data.</text>
</comment>